<dbReference type="Gene3D" id="1.10.720.160">
    <property type="match status" value="1"/>
</dbReference>
<organism evidence="1">
    <name type="scientific">Tenacibaculum sp. Pbs-1</name>
    <dbReference type="NCBI Taxonomy" id="3238748"/>
    <lineage>
        <taxon>Bacteria</taxon>
        <taxon>Pseudomonadati</taxon>
        <taxon>Bacteroidota</taxon>
        <taxon>Flavobacteriia</taxon>
        <taxon>Flavobacteriales</taxon>
        <taxon>Flavobacteriaceae</taxon>
        <taxon>Tenacibaculum</taxon>
    </lineage>
</organism>
<evidence type="ECO:0000313" key="1">
    <source>
        <dbReference type="EMBL" id="BFP69304.1"/>
    </source>
</evidence>
<accession>A0AB33L561</accession>
<name>A0AB33L561_9FLAO</name>
<gene>
    <name evidence="1" type="ORF">Pbs1_26470</name>
</gene>
<dbReference type="Gene3D" id="3.30.420.40">
    <property type="match status" value="2"/>
</dbReference>
<proteinExistence type="predicted"/>
<dbReference type="PANTHER" id="PTHR43190:SF3">
    <property type="entry name" value="N-ACETYL-D-GLUCOSAMINE KINASE"/>
    <property type="match status" value="1"/>
</dbReference>
<dbReference type="PANTHER" id="PTHR43190">
    <property type="entry name" value="N-ACETYL-D-GLUCOSAMINE KINASE"/>
    <property type="match status" value="1"/>
</dbReference>
<evidence type="ECO:0008006" key="2">
    <source>
        <dbReference type="Google" id="ProtNLM"/>
    </source>
</evidence>
<dbReference type="SUPFAM" id="SSF53067">
    <property type="entry name" value="Actin-like ATPase domain"/>
    <property type="match status" value="2"/>
</dbReference>
<dbReference type="InterPro" id="IPR043129">
    <property type="entry name" value="ATPase_NBD"/>
</dbReference>
<protein>
    <recommendedName>
        <fullName evidence="2">N-acetylglucosamine kinase</fullName>
    </recommendedName>
</protein>
<dbReference type="EMBL" id="AP035888">
    <property type="protein sequence ID" value="BFP69304.1"/>
    <property type="molecule type" value="Genomic_DNA"/>
</dbReference>
<dbReference type="InterPro" id="IPR052519">
    <property type="entry name" value="Euk-type_GlcNAc_Kinase"/>
</dbReference>
<sequence length="283" mass="31887">MVLIADGGSTKADWIALDDTKKEVFRTTTLGLNPSVLTKDEMLSTINSANNLLKIQNDTLQVHFYGAGCGSPKAAKSLQNVLKSIFKKATVFVSEDTLAAVYASTGKNPGIVCILGTGSNSCYYDGKDMITTAPSLGYTIMDEASGNYFGKKLLRDFYYNKMPKKIASAFKTSFELDTDTVKINLYKKPYPNMYLASFAKFMLEYRDEKYVRKMIKKGVQEFFKYRILPFEKNSQTPIYFIGSIAYYFQDILDNVASKNNLSITNVIQRPIDNLVNFHRNNSF</sequence>
<dbReference type="CDD" id="cd24079">
    <property type="entry name" value="ASKHA_NBD_PG1100-like"/>
    <property type="match status" value="1"/>
</dbReference>
<reference evidence="1" key="1">
    <citation type="submission" date="2024-08" db="EMBL/GenBank/DDBJ databases">
        <title>Whole genome sequence of Tenacibaculum sp. strain pbs-1 associated with black-spot shell disease in Akoya pearl oysters.</title>
        <authorList>
            <person name="Sakatoku A."/>
            <person name="Suzuki T."/>
            <person name="Hatano K."/>
            <person name="Seki M."/>
            <person name="Tanaka D."/>
            <person name="Nakamura S."/>
            <person name="Suzuki N."/>
            <person name="Isshiki T."/>
        </authorList>
    </citation>
    <scope>NUCLEOTIDE SEQUENCE</scope>
    <source>
        <strain evidence="1">Pbs-1</strain>
    </source>
</reference>
<dbReference type="AlphaFoldDB" id="A0AB33L561"/>